<feature type="binding site" evidence="16">
    <location>
        <position position="244"/>
    </location>
    <ligand>
        <name>S-adenosyl-L-methionine</name>
        <dbReference type="ChEBI" id="CHEBI:59789"/>
        <label>2</label>
    </ligand>
</feature>
<dbReference type="GO" id="GO:0046872">
    <property type="term" value="F:metal ion binding"/>
    <property type="evidence" value="ECO:0007669"/>
    <property type="project" value="UniProtKB-KW"/>
</dbReference>
<dbReference type="AlphaFoldDB" id="A0A8J8JUC1"/>
<evidence type="ECO:0000256" key="16">
    <source>
        <dbReference type="PIRSR" id="PIRSR000167-1"/>
    </source>
</evidence>
<feature type="binding site" evidence="16">
    <location>
        <position position="146"/>
    </location>
    <ligand>
        <name>S-adenosyl-L-methionine</name>
        <dbReference type="ChEBI" id="CHEBI:59789"/>
        <label>1</label>
    </ligand>
</feature>
<evidence type="ECO:0000256" key="11">
    <source>
        <dbReference type="ARBA" id="ARBA00023014"/>
    </source>
</evidence>
<comment type="caution">
    <text evidence="19">The sequence shown here is derived from an EMBL/GenBank/DDBJ whole genome shotgun (WGS) entry which is preliminary data.</text>
</comment>
<feature type="binding site" evidence="16">
    <location>
        <begin position="68"/>
        <end position="70"/>
    </location>
    <ligand>
        <name>S-adenosyl-L-methionine</name>
        <dbReference type="ChEBI" id="CHEBI:59789"/>
        <label>2</label>
    </ligand>
</feature>
<dbReference type="InterPro" id="IPR058240">
    <property type="entry name" value="rSAM_sf"/>
</dbReference>
<evidence type="ECO:0000256" key="9">
    <source>
        <dbReference type="ARBA" id="ARBA00023002"/>
    </source>
</evidence>
<dbReference type="InterPro" id="IPR023404">
    <property type="entry name" value="rSAM_horseshoe"/>
</dbReference>
<feature type="binding site" evidence="17">
    <location>
        <position position="62"/>
    </location>
    <ligand>
        <name>[4Fe-4S] cluster</name>
        <dbReference type="ChEBI" id="CHEBI:49883"/>
        <note>4Fe-4S-S-AdoMet</note>
    </ligand>
</feature>
<dbReference type="Gene3D" id="3.80.30.20">
    <property type="entry name" value="tm_1862 like domain"/>
    <property type="match status" value="1"/>
</dbReference>
<dbReference type="GO" id="GO:0051539">
    <property type="term" value="F:4 iron, 4 sulfur cluster binding"/>
    <property type="evidence" value="ECO:0007669"/>
    <property type="project" value="UniProtKB-KW"/>
</dbReference>
<evidence type="ECO:0000256" key="12">
    <source>
        <dbReference type="ARBA" id="ARBA00023244"/>
    </source>
</evidence>
<dbReference type="PANTHER" id="PTHR13932">
    <property type="entry name" value="COPROPORPHYRINIGEN III OXIDASE"/>
    <property type="match status" value="1"/>
</dbReference>
<dbReference type="PIRSF" id="PIRSF000167">
    <property type="entry name" value="HemN"/>
    <property type="match status" value="1"/>
</dbReference>
<feature type="binding site" evidence="17">
    <location>
        <position position="69"/>
    </location>
    <ligand>
        <name>[4Fe-4S] cluster</name>
        <dbReference type="ChEBI" id="CHEBI:49883"/>
        <note>4Fe-4S-S-AdoMet</note>
    </ligand>
</feature>
<feature type="binding site" evidence="16">
    <location>
        <position position="185"/>
    </location>
    <ligand>
        <name>S-adenosyl-L-methionine</name>
        <dbReference type="ChEBI" id="CHEBI:59789"/>
        <label>2</label>
    </ligand>
</feature>
<dbReference type="InterPro" id="IPR004558">
    <property type="entry name" value="Coprogen_oxidase_HemN"/>
</dbReference>
<evidence type="ECO:0000256" key="15">
    <source>
        <dbReference type="PIRNR" id="PIRNR000167"/>
    </source>
</evidence>
<feature type="binding site" evidence="17">
    <location>
        <position position="66"/>
    </location>
    <ligand>
        <name>[4Fe-4S] cluster</name>
        <dbReference type="ChEBI" id="CHEBI:49883"/>
        <note>4Fe-4S-S-AdoMet</note>
    </ligand>
</feature>
<feature type="binding site" evidence="16">
    <location>
        <position position="113"/>
    </location>
    <ligand>
        <name>S-adenosyl-L-methionine</name>
        <dbReference type="ChEBI" id="CHEBI:59789"/>
        <label>1</label>
    </ligand>
</feature>
<dbReference type="SFLD" id="SFLDS00029">
    <property type="entry name" value="Radical_SAM"/>
    <property type="match status" value="1"/>
</dbReference>
<comment type="function">
    <text evidence="13">Involved in the heme biosynthesis. Catalyzes the anaerobic oxidative decarboxylation of propionate groups of rings A and B of coproporphyrinogen III to yield the vinyl groups in protoporphyrinogen IX.</text>
</comment>
<keyword evidence="6 15" id="KW-0963">Cytoplasm</keyword>
<feature type="binding site" evidence="16">
    <location>
        <begin position="114"/>
        <end position="115"/>
    </location>
    <ligand>
        <name>S-adenosyl-L-methionine</name>
        <dbReference type="ChEBI" id="CHEBI:59789"/>
        <label>2</label>
    </ligand>
</feature>
<name>A0A8J8JUC1_9BACT</name>
<dbReference type="SMART" id="SM00729">
    <property type="entry name" value="Elp3"/>
    <property type="match status" value="1"/>
</dbReference>
<comment type="subcellular location">
    <subcellularLocation>
        <location evidence="1 15">Cytoplasm</location>
    </subcellularLocation>
</comment>
<dbReference type="CDD" id="cd01335">
    <property type="entry name" value="Radical_SAM"/>
    <property type="match status" value="1"/>
</dbReference>
<dbReference type="UniPathway" id="UPA00251">
    <property type="reaction ID" value="UER00323"/>
</dbReference>
<dbReference type="GO" id="GO:0051989">
    <property type="term" value="F:coproporphyrinogen dehydrogenase activity"/>
    <property type="evidence" value="ECO:0007669"/>
    <property type="project" value="UniProtKB-EC"/>
</dbReference>
<protein>
    <recommendedName>
        <fullName evidence="15">Coproporphyrinogen-III oxidase</fullName>
        <ecNumber evidence="15">1.3.98.3</ecNumber>
    </recommendedName>
</protein>
<organism evidence="19 20">
    <name type="scientific">Limnovirga soli</name>
    <dbReference type="NCBI Taxonomy" id="2656915"/>
    <lineage>
        <taxon>Bacteria</taxon>
        <taxon>Pseudomonadati</taxon>
        <taxon>Bacteroidota</taxon>
        <taxon>Chitinophagia</taxon>
        <taxon>Chitinophagales</taxon>
        <taxon>Chitinophagaceae</taxon>
        <taxon>Limnovirga</taxon>
    </lineage>
</organism>
<evidence type="ECO:0000256" key="3">
    <source>
        <dbReference type="ARBA" id="ARBA00005493"/>
    </source>
</evidence>
<dbReference type="GO" id="GO:0005737">
    <property type="term" value="C:cytoplasm"/>
    <property type="evidence" value="ECO:0007669"/>
    <property type="project" value="UniProtKB-SubCell"/>
</dbReference>
<dbReference type="EC" id="1.3.98.3" evidence="15"/>
<dbReference type="InterPro" id="IPR034505">
    <property type="entry name" value="Coproporphyrinogen-III_oxidase"/>
</dbReference>
<evidence type="ECO:0000256" key="6">
    <source>
        <dbReference type="ARBA" id="ARBA00022490"/>
    </source>
</evidence>
<gene>
    <name evidence="19" type="primary">hemN</name>
    <name evidence="19" type="ORF">GD597_11825</name>
</gene>
<dbReference type="NCBIfam" id="TIGR00538">
    <property type="entry name" value="hemN"/>
    <property type="match status" value="1"/>
</dbReference>
<evidence type="ECO:0000256" key="13">
    <source>
        <dbReference type="ARBA" id="ARBA00024295"/>
    </source>
</evidence>
<dbReference type="RefSeq" id="WP_171608081.1">
    <property type="nucleotide sequence ID" value="NZ_WHPF01000007.1"/>
</dbReference>
<feature type="binding site" evidence="16">
    <location>
        <position position="210"/>
    </location>
    <ligand>
        <name>S-adenosyl-L-methionine</name>
        <dbReference type="ChEBI" id="CHEBI:59789"/>
        <label>2</label>
    </ligand>
</feature>
<dbReference type="InterPro" id="IPR006638">
    <property type="entry name" value="Elp3/MiaA/NifB-like_rSAM"/>
</dbReference>
<comment type="cofactor">
    <cofactor evidence="15 17">
        <name>[4Fe-4S] cluster</name>
        <dbReference type="ChEBI" id="CHEBI:49883"/>
    </cofactor>
    <text evidence="15 17">Binds 1 [4Fe-4S] cluster. The cluster is coordinated with 3 cysteines and an exchangeable S-adenosyl-L-methionine.</text>
</comment>
<keyword evidence="5 15" id="KW-0004">4Fe-4S</keyword>
<dbReference type="SUPFAM" id="SSF102114">
    <property type="entry name" value="Radical SAM enzymes"/>
    <property type="match status" value="1"/>
</dbReference>
<evidence type="ECO:0000256" key="10">
    <source>
        <dbReference type="ARBA" id="ARBA00023004"/>
    </source>
</evidence>
<keyword evidence="10 15" id="KW-0408">Iron</keyword>
<evidence type="ECO:0000256" key="14">
    <source>
        <dbReference type="ARBA" id="ARBA00048321"/>
    </source>
</evidence>
<dbReference type="PANTHER" id="PTHR13932:SF6">
    <property type="entry name" value="OXYGEN-INDEPENDENT COPROPORPHYRINOGEN III OXIDASE"/>
    <property type="match status" value="1"/>
</dbReference>
<dbReference type="SFLD" id="SFLDG01065">
    <property type="entry name" value="anaerobic_coproporphyrinogen-I"/>
    <property type="match status" value="1"/>
</dbReference>
<comment type="subunit">
    <text evidence="4">Monomer.</text>
</comment>
<comment type="catalytic activity">
    <reaction evidence="14 15">
        <text>coproporphyrinogen III + 2 S-adenosyl-L-methionine = protoporphyrinogen IX + 2 5'-deoxyadenosine + 2 L-methionine + 2 CO2</text>
        <dbReference type="Rhea" id="RHEA:15425"/>
        <dbReference type="ChEBI" id="CHEBI:16526"/>
        <dbReference type="ChEBI" id="CHEBI:17319"/>
        <dbReference type="ChEBI" id="CHEBI:57307"/>
        <dbReference type="ChEBI" id="CHEBI:57309"/>
        <dbReference type="ChEBI" id="CHEBI:57844"/>
        <dbReference type="ChEBI" id="CHEBI:59789"/>
        <dbReference type="EC" id="1.3.98.3"/>
    </reaction>
</comment>
<keyword evidence="7 15" id="KW-0949">S-adenosyl-L-methionine</keyword>
<comment type="pathway">
    <text evidence="2 15">Porphyrin-containing compound metabolism; protoporphyrin-IX biosynthesis; protoporphyrinogen-IX from coproporphyrinogen-III (AdoMet route): step 1/1.</text>
</comment>
<evidence type="ECO:0000256" key="1">
    <source>
        <dbReference type="ARBA" id="ARBA00004496"/>
    </source>
</evidence>
<keyword evidence="12 15" id="KW-0627">Porphyrin biosynthesis</keyword>
<proteinExistence type="inferred from homology"/>
<feature type="binding site" evidence="16">
    <location>
        <position position="56"/>
    </location>
    <ligand>
        <name>S-adenosyl-L-methionine</name>
        <dbReference type="ChEBI" id="CHEBI:59789"/>
        <label>1</label>
    </ligand>
</feature>
<evidence type="ECO:0000256" key="5">
    <source>
        <dbReference type="ARBA" id="ARBA00022485"/>
    </source>
</evidence>
<dbReference type="GO" id="GO:0006782">
    <property type="term" value="P:protoporphyrinogen IX biosynthetic process"/>
    <property type="evidence" value="ECO:0007669"/>
    <property type="project" value="UniProtKB-UniPathway"/>
</dbReference>
<evidence type="ECO:0000256" key="7">
    <source>
        <dbReference type="ARBA" id="ARBA00022691"/>
    </source>
</evidence>
<reference evidence="19" key="1">
    <citation type="submission" date="2019-10" db="EMBL/GenBank/DDBJ databases">
        <title>Draft genome sequence of Panacibacter sp. KCS-6.</title>
        <authorList>
            <person name="Yim K.J."/>
        </authorList>
    </citation>
    <scope>NUCLEOTIDE SEQUENCE</scope>
    <source>
        <strain evidence="19">KCS-6</strain>
    </source>
</reference>
<evidence type="ECO:0000256" key="17">
    <source>
        <dbReference type="PIRSR" id="PIRSR000167-2"/>
    </source>
</evidence>
<feature type="binding site" evidence="16">
    <location>
        <position position="173"/>
    </location>
    <ligand>
        <name>S-adenosyl-L-methionine</name>
        <dbReference type="ChEBI" id="CHEBI:59789"/>
        <label>2</label>
    </ligand>
</feature>
<evidence type="ECO:0000256" key="4">
    <source>
        <dbReference type="ARBA" id="ARBA00011245"/>
    </source>
</evidence>
<dbReference type="EMBL" id="WHPF01000007">
    <property type="protein sequence ID" value="NNV56150.1"/>
    <property type="molecule type" value="Genomic_DNA"/>
</dbReference>
<evidence type="ECO:0000313" key="20">
    <source>
        <dbReference type="Proteomes" id="UP000598971"/>
    </source>
</evidence>
<evidence type="ECO:0000256" key="8">
    <source>
        <dbReference type="ARBA" id="ARBA00022723"/>
    </source>
</evidence>
<feature type="binding site" evidence="16">
    <location>
        <position position="330"/>
    </location>
    <ligand>
        <name>S-adenosyl-L-methionine</name>
        <dbReference type="ChEBI" id="CHEBI:59789"/>
        <label>1</label>
    </ligand>
</feature>
<dbReference type="Proteomes" id="UP000598971">
    <property type="component" value="Unassembled WGS sequence"/>
</dbReference>
<keyword evidence="8 15" id="KW-0479">Metal-binding</keyword>
<sequence length="455" mass="51794">MHPSLDLLEKYNVPVPRYTSYPTVPFWDEHIAVNEWQQVLQQQFTACNSTTGISLYLHLPFCEKLCTYCGCNKKITNNHSVEEEYMQAILKEWQLYLQVFKHKPVIRELHIGGGTPTFFSPENLGRLLDGIFAQATIHPLHEFSFEGHPNNTTLQHLQTLYNKGFRRVSFGVQDHDARVQQVINRIQPFENVARATAMARAVGYTSVNFDLIYGLPLQTTESMATTIAQTLTLQPDRIAFYSYAHVPWTSRGQRLFDEHDLPSTSVKMQLYQMGKTLFTAHGYNDIGMDHFALPGDDLFIARNQGRLHRNFMGYTTQHTGLLLGLGVSSISDAGIAFAQNEKKLQDYYTAIDHNRLPVVKGYFLTEEDVVFRKQILDISCNSTTILPHDYLGLLRDWVIPALLPLEKDGLIVLADDALTVTKMGENFIRNICSAFDLHLQRKTGVTNTNQYSKAI</sequence>
<dbReference type="PROSITE" id="PS51918">
    <property type="entry name" value="RADICAL_SAM"/>
    <property type="match status" value="1"/>
</dbReference>
<keyword evidence="20" id="KW-1185">Reference proteome</keyword>
<keyword evidence="9 15" id="KW-0560">Oxidoreductase</keyword>
<dbReference type="GO" id="GO:0004109">
    <property type="term" value="F:coproporphyrinogen oxidase activity"/>
    <property type="evidence" value="ECO:0007669"/>
    <property type="project" value="InterPro"/>
</dbReference>
<evidence type="ECO:0000259" key="18">
    <source>
        <dbReference type="PROSITE" id="PS51918"/>
    </source>
</evidence>
<keyword evidence="11 15" id="KW-0411">Iron-sulfur</keyword>
<comment type="similarity">
    <text evidence="3 15">Belongs to the anaerobic coproporphyrinogen-III oxidase family.</text>
</comment>
<dbReference type="InterPro" id="IPR007197">
    <property type="entry name" value="rSAM"/>
</dbReference>
<evidence type="ECO:0000256" key="2">
    <source>
        <dbReference type="ARBA" id="ARBA00004785"/>
    </source>
</evidence>
<evidence type="ECO:0000313" key="19">
    <source>
        <dbReference type="EMBL" id="NNV56150.1"/>
    </source>
</evidence>
<dbReference type="Gene3D" id="1.10.10.920">
    <property type="match status" value="1"/>
</dbReference>
<dbReference type="Pfam" id="PF04055">
    <property type="entry name" value="Radical_SAM"/>
    <property type="match status" value="1"/>
</dbReference>
<feature type="domain" description="Radical SAM core" evidence="18">
    <location>
        <begin position="47"/>
        <end position="284"/>
    </location>
</feature>
<accession>A0A8J8JUC1</accession>